<accession>A0A4S8JS56</accession>
<dbReference type="EMBL" id="PYDT01000004">
    <property type="protein sequence ID" value="THU64938.1"/>
    <property type="molecule type" value="Genomic_DNA"/>
</dbReference>
<feature type="region of interest" description="Disordered" evidence="4">
    <location>
        <begin position="322"/>
        <end position="430"/>
    </location>
</feature>
<dbReference type="SMART" id="SM00015">
    <property type="entry name" value="IQ"/>
    <property type="match status" value="1"/>
</dbReference>
<dbReference type="InterPro" id="IPR000048">
    <property type="entry name" value="IQ_motif_EF-hand-BS"/>
</dbReference>
<dbReference type="PROSITE" id="PS50096">
    <property type="entry name" value="IQ"/>
    <property type="match status" value="1"/>
</dbReference>
<organism evidence="6 7">
    <name type="scientific">Musa balbisiana</name>
    <name type="common">Banana</name>
    <dbReference type="NCBI Taxonomy" id="52838"/>
    <lineage>
        <taxon>Eukaryota</taxon>
        <taxon>Viridiplantae</taxon>
        <taxon>Streptophyta</taxon>
        <taxon>Embryophyta</taxon>
        <taxon>Tracheophyta</taxon>
        <taxon>Spermatophyta</taxon>
        <taxon>Magnoliopsida</taxon>
        <taxon>Liliopsida</taxon>
        <taxon>Zingiberales</taxon>
        <taxon>Musaceae</taxon>
        <taxon>Musa</taxon>
    </lineage>
</organism>
<dbReference type="CDD" id="cd23767">
    <property type="entry name" value="IQCD"/>
    <property type="match status" value="1"/>
</dbReference>
<dbReference type="PANTHER" id="PTHR32295">
    <property type="entry name" value="IQ-DOMAIN 5-RELATED"/>
    <property type="match status" value="1"/>
</dbReference>
<evidence type="ECO:0000259" key="5">
    <source>
        <dbReference type="Pfam" id="PF13178"/>
    </source>
</evidence>
<dbReference type="Pfam" id="PF13178">
    <property type="entry name" value="DUF4005"/>
    <property type="match status" value="1"/>
</dbReference>
<evidence type="ECO:0000256" key="4">
    <source>
        <dbReference type="SAM" id="MobiDB-lite"/>
    </source>
</evidence>
<feature type="compositionally biased region" description="Basic and acidic residues" evidence="4">
    <location>
        <begin position="349"/>
        <end position="365"/>
    </location>
</feature>
<evidence type="ECO:0000256" key="3">
    <source>
        <dbReference type="ARBA" id="ARBA00024378"/>
    </source>
</evidence>
<evidence type="ECO:0000256" key="2">
    <source>
        <dbReference type="ARBA" id="ARBA00024341"/>
    </source>
</evidence>
<comment type="caution">
    <text evidence="6">The sequence shown here is derived from an EMBL/GenBank/DDBJ whole genome shotgun (WGS) entry which is preliminary data.</text>
</comment>
<protein>
    <recommendedName>
        <fullName evidence="5">DUF4005 domain-containing protein</fullName>
    </recommendedName>
</protein>
<sequence>MGRRGKWFIAVSRAFNPESNEKKSQKNHKSKRKWKLRRPKHYLPVPSEVAEKSITDATKQPDCHLSQGIKLVKVEDEHSKNAYTMALTSAATAETADVAAQAAAAVVGLTITRLMGKSREEAAAIKIQTAFRGFLARMALQGLRRLVRLKTLVDGNAAKHQTSNTLHCMQTLARVQSQIRSRRIRMREENQALQRQLQLKHEMELEKQKVGEEWDDSLWSKEQIEANLVNKQEAAIRRERALAYAFSHQQWKNSSREVTPTFTNPDNPQWGWSWLERWMASRPWENYNAINKDVNDHAKKASPSVGEQIIKLYAHQDTNLQRTPMDHQKSSHSSSHHSPLTPPSKRSSAGKEKSVSSRGATDDSRSMVSLQSGCQRRQSIAGSSFGDDASLASSPTIPSYMASTESARAKSRFQSPPNNNAETPERGSVNAVKKHLSYPVADKCIILSPARIRRNSGPPKLDVASPKDVATCVEQTSNGGSS</sequence>
<dbReference type="PANTHER" id="PTHR32295:SF216">
    <property type="entry name" value="PROTEIN IQ-DOMAIN 3"/>
    <property type="match status" value="1"/>
</dbReference>
<feature type="compositionally biased region" description="Polar residues" evidence="4">
    <location>
        <begin position="473"/>
        <end position="482"/>
    </location>
</feature>
<feature type="domain" description="DUF4005" evidence="5">
    <location>
        <begin position="353"/>
        <end position="444"/>
    </location>
</feature>
<dbReference type="STRING" id="52838.A0A4S8JS56"/>
<evidence type="ECO:0000313" key="7">
    <source>
        <dbReference type="Proteomes" id="UP000317650"/>
    </source>
</evidence>
<evidence type="ECO:0000313" key="6">
    <source>
        <dbReference type="EMBL" id="THU64938.1"/>
    </source>
</evidence>
<gene>
    <name evidence="6" type="ORF">C4D60_Mb01t31790</name>
</gene>
<dbReference type="GO" id="GO:0005516">
    <property type="term" value="F:calmodulin binding"/>
    <property type="evidence" value="ECO:0007669"/>
    <property type="project" value="UniProtKB-KW"/>
</dbReference>
<feature type="compositionally biased region" description="Polar residues" evidence="4">
    <location>
        <begin position="391"/>
        <end position="422"/>
    </location>
</feature>
<keyword evidence="1" id="KW-0112">Calmodulin-binding</keyword>
<evidence type="ECO:0000256" key="1">
    <source>
        <dbReference type="ARBA" id="ARBA00022860"/>
    </source>
</evidence>
<proteinExistence type="inferred from homology"/>
<keyword evidence="7" id="KW-1185">Reference proteome</keyword>
<dbReference type="InterPro" id="IPR025064">
    <property type="entry name" value="DUF4005"/>
</dbReference>
<comment type="subunit">
    <text evidence="3">Binds to multiple calmodulin (CaM) in the presence of Ca(2+) and CaM-like proteins.</text>
</comment>
<dbReference type="AlphaFoldDB" id="A0A4S8JS56"/>
<name>A0A4S8JS56_MUSBA</name>
<feature type="compositionally biased region" description="Polar residues" evidence="4">
    <location>
        <begin position="366"/>
        <end position="382"/>
    </location>
</feature>
<feature type="region of interest" description="Disordered" evidence="4">
    <location>
        <begin position="450"/>
        <end position="482"/>
    </location>
</feature>
<dbReference type="Proteomes" id="UP000317650">
    <property type="component" value="Chromosome 1"/>
</dbReference>
<dbReference type="Pfam" id="PF00612">
    <property type="entry name" value="IQ"/>
    <property type="match status" value="1"/>
</dbReference>
<comment type="similarity">
    <text evidence="2">Belongs to the IQD family.</text>
</comment>
<reference evidence="6 7" key="1">
    <citation type="journal article" date="2019" name="Nat. Plants">
        <title>Genome sequencing of Musa balbisiana reveals subgenome evolution and function divergence in polyploid bananas.</title>
        <authorList>
            <person name="Yao X."/>
        </authorList>
    </citation>
    <scope>NUCLEOTIDE SEQUENCE [LARGE SCALE GENOMIC DNA]</scope>
    <source>
        <strain evidence="7">cv. DH-PKW</strain>
        <tissue evidence="6">Leaves</tissue>
    </source>
</reference>